<dbReference type="CDD" id="cd14250">
    <property type="entry name" value="ESP36_like"/>
    <property type="match status" value="1"/>
</dbReference>
<protein>
    <submittedName>
        <fullName evidence="2">Exocrine gland-secreting peptide 26</fullName>
    </submittedName>
</protein>
<dbReference type="GO" id="GO:0005186">
    <property type="term" value="F:pheromone activity"/>
    <property type="evidence" value="ECO:0007669"/>
    <property type="project" value="InterPro"/>
</dbReference>
<dbReference type="Pfam" id="PF16590">
    <property type="entry name" value="ESP"/>
    <property type="match status" value="1"/>
</dbReference>
<organism evidence="2">
    <name type="scientific">Mus musculus</name>
    <name type="common">Mouse</name>
    <dbReference type="NCBI Taxonomy" id="10090"/>
    <lineage>
        <taxon>Eukaryota</taxon>
        <taxon>Metazoa</taxon>
        <taxon>Chordata</taxon>
        <taxon>Craniata</taxon>
        <taxon>Vertebrata</taxon>
        <taxon>Euteleostomi</taxon>
        <taxon>Mammalia</taxon>
        <taxon>Eutheria</taxon>
        <taxon>Euarchontoglires</taxon>
        <taxon>Glires</taxon>
        <taxon>Rodentia</taxon>
        <taxon>Myomorpha</taxon>
        <taxon>Muroidea</taxon>
        <taxon>Muridae</taxon>
        <taxon>Murinae</taxon>
        <taxon>Mus</taxon>
        <taxon>Mus</taxon>
    </lineage>
</organism>
<feature type="chain" id="PRO_5002725883" evidence="1">
    <location>
        <begin position="19"/>
        <end position="72"/>
    </location>
</feature>
<dbReference type="InterPro" id="IPR032253">
    <property type="entry name" value="Esp1/Esp22"/>
</dbReference>
<feature type="signal peptide" evidence="1">
    <location>
        <begin position="1"/>
        <end position="18"/>
    </location>
</feature>
<dbReference type="EMBL" id="AB307005">
    <property type="protein sequence ID" value="BAF92741.1"/>
    <property type="molecule type" value="Genomic_DNA"/>
</dbReference>
<evidence type="ECO:0000256" key="1">
    <source>
        <dbReference type="SAM" id="SignalP"/>
    </source>
</evidence>
<sequence length="72" mass="8439">MYSVIILLLTSVVTEVWVLKQTQRELTTSTDYTVLVDCDYIRVVSNLVAMIFLEDHKDNKFYENEPSDFECL</sequence>
<evidence type="ECO:0000313" key="2">
    <source>
        <dbReference type="EMBL" id="BAF92741.1"/>
    </source>
</evidence>
<dbReference type="GO" id="GO:0005615">
    <property type="term" value="C:extracellular space"/>
    <property type="evidence" value="ECO:0007669"/>
    <property type="project" value="InterPro"/>
</dbReference>
<reference evidence="2" key="1">
    <citation type="journal article" date="2007" name="Curr. Biol.">
        <title>Sex- and strain-specific expression and vomeronasal activity of mouse ESP family peptides.</title>
        <authorList>
            <person name="Kimoto H."/>
            <person name="Sato K."/>
            <person name="Nodari F."/>
            <person name="Haga S."/>
            <person name="Holy T.E."/>
            <person name="Touhara K."/>
        </authorList>
    </citation>
    <scope>NUCLEOTIDE SEQUENCE</scope>
    <source>
        <strain evidence="2">C57BL/6</strain>
    </source>
</reference>
<name>A8R0V8_MOUSE</name>
<dbReference type="AlphaFoldDB" id="A8R0V8"/>
<keyword evidence="1" id="KW-0732">Signal</keyword>
<gene>
    <name evidence="2" type="primary">Esp26</name>
</gene>
<accession>A8R0V8</accession>
<proteinExistence type="predicted"/>